<organism evidence="1 2">
    <name type="scientific">Yinghuangia soli</name>
    <dbReference type="NCBI Taxonomy" id="2908204"/>
    <lineage>
        <taxon>Bacteria</taxon>
        <taxon>Bacillati</taxon>
        <taxon>Actinomycetota</taxon>
        <taxon>Actinomycetes</taxon>
        <taxon>Kitasatosporales</taxon>
        <taxon>Streptomycetaceae</taxon>
        <taxon>Yinghuangia</taxon>
    </lineage>
</organism>
<evidence type="ECO:0000313" key="2">
    <source>
        <dbReference type="Proteomes" id="UP001165378"/>
    </source>
</evidence>
<dbReference type="Proteomes" id="UP001165378">
    <property type="component" value="Unassembled WGS sequence"/>
</dbReference>
<keyword evidence="2" id="KW-1185">Reference proteome</keyword>
<protein>
    <recommendedName>
        <fullName evidence="3">DUF1963 domain-containing protein</fullName>
    </recommendedName>
</protein>
<evidence type="ECO:0008006" key="3">
    <source>
        <dbReference type="Google" id="ProtNLM"/>
    </source>
</evidence>
<sequence>MLPTPVEGPVGPDDAAFLPRMRMTLYAPGQPVTEPVAKLGGSPVWLTEPAWPVSPTSGEPLMFIGQFPVPVAAGEVARLAYLFLEEDSLFMGGLDGPDEEPGDAALIVQPGGRVRPGVRIGPPGITGPTLWTDAVEQVPVEWLVDLAPFDPRTEEAIEQYVGWSNGERGEPDVWSDDPRDWLAGRPLYPNFAVVGRPWRFFFQLHDLEGTLDDPYFLNFGGGTGHAYLSTDGLEGIFVWQGA</sequence>
<evidence type="ECO:0000313" key="1">
    <source>
        <dbReference type="EMBL" id="MCF2527073.1"/>
    </source>
</evidence>
<gene>
    <name evidence="1" type="ORF">LZ495_07565</name>
</gene>
<name>A0AA41PWM3_9ACTN</name>
<proteinExistence type="predicted"/>
<dbReference type="EMBL" id="JAKFHA010000003">
    <property type="protein sequence ID" value="MCF2527073.1"/>
    <property type="molecule type" value="Genomic_DNA"/>
</dbReference>
<reference evidence="1" key="1">
    <citation type="submission" date="2022-01" db="EMBL/GenBank/DDBJ databases">
        <title>Genome-Based Taxonomic Classification of the Phylum Actinobacteria.</title>
        <authorList>
            <person name="Gao Y."/>
        </authorList>
    </citation>
    <scope>NUCLEOTIDE SEQUENCE</scope>
    <source>
        <strain evidence="1">KLBMP 8922</strain>
    </source>
</reference>
<dbReference type="AlphaFoldDB" id="A0AA41PWM3"/>
<accession>A0AA41PWM3</accession>
<dbReference type="RefSeq" id="WP_235051223.1">
    <property type="nucleotide sequence ID" value="NZ_JAKFHA010000003.1"/>
</dbReference>
<comment type="caution">
    <text evidence="1">The sequence shown here is derived from an EMBL/GenBank/DDBJ whole genome shotgun (WGS) entry which is preliminary data.</text>
</comment>